<feature type="region of interest" description="Disordered" evidence="1">
    <location>
        <begin position="135"/>
        <end position="159"/>
    </location>
</feature>
<evidence type="ECO:0000256" key="1">
    <source>
        <dbReference type="SAM" id="MobiDB-lite"/>
    </source>
</evidence>
<evidence type="ECO:0000313" key="2">
    <source>
        <dbReference type="EMBL" id="OIO08185.1"/>
    </source>
</evidence>
<reference evidence="2 3" key="1">
    <citation type="journal article" date="2016" name="Environ. Microbiol.">
        <title>Genomic resolution of a cold subsurface aquifer community provides metabolic insights for novel microbes adapted to high CO concentrations.</title>
        <authorList>
            <person name="Probst A.J."/>
            <person name="Castelle C.J."/>
            <person name="Singh A."/>
            <person name="Brown C.T."/>
            <person name="Anantharaman K."/>
            <person name="Sharon I."/>
            <person name="Hug L.A."/>
            <person name="Burstein D."/>
            <person name="Emerson J.B."/>
            <person name="Thomas B.C."/>
            <person name="Banfield J.F."/>
        </authorList>
    </citation>
    <scope>NUCLEOTIDE SEQUENCE [LARGE SCALE GENOMIC DNA]</scope>
    <source>
        <strain evidence="2">CG1_02_37_44</strain>
    </source>
</reference>
<proteinExistence type="predicted"/>
<dbReference type="AlphaFoldDB" id="A0A1J4TA09"/>
<evidence type="ECO:0000313" key="3">
    <source>
        <dbReference type="Proteomes" id="UP000183192"/>
    </source>
</evidence>
<gene>
    <name evidence="2" type="ORF">AUJ27_01065</name>
</gene>
<protein>
    <submittedName>
        <fullName evidence="2">Uncharacterized protein</fullName>
    </submittedName>
</protein>
<dbReference type="Proteomes" id="UP000183192">
    <property type="component" value="Unassembled WGS sequence"/>
</dbReference>
<name>A0A1J4TA09_9BACT</name>
<accession>A0A1J4TA09</accession>
<sequence length="177" mass="18973">MIHQQQQAGLLPPTFLTVVSADGLILNSSLPLPDVSIRMDSERTSDQKRQHLYPLELAFSSSPDVPEGSYTITITGRDCVKDKTPNTLEDNLCTDAAAVVVNVILDRTPPIMNLDEPSSATDILVDGQASDNLSPVSVQTASCDGTPQSTETADNPPSEDVLNQNFFSISLAFLGDL</sequence>
<dbReference type="EMBL" id="MNUU01000020">
    <property type="protein sequence ID" value="OIO08185.1"/>
    <property type="molecule type" value="Genomic_DNA"/>
</dbReference>
<comment type="caution">
    <text evidence="2">The sequence shown here is derived from an EMBL/GenBank/DDBJ whole genome shotgun (WGS) entry which is preliminary data.</text>
</comment>
<organism evidence="2 3">
    <name type="scientific">Candidatus Falkowbacteria bacterium CG1_02_37_44</name>
    <dbReference type="NCBI Taxonomy" id="1805146"/>
    <lineage>
        <taxon>Bacteria</taxon>
        <taxon>Candidatus Falkowiibacteriota</taxon>
    </lineage>
</organism>